<comment type="caution">
    <text evidence="2">The sequence shown here is derived from an EMBL/GenBank/DDBJ whole genome shotgun (WGS) entry which is preliminary data.</text>
</comment>
<organism evidence="2 3">
    <name type="scientific">Vibrio tritonius</name>
    <dbReference type="NCBI Taxonomy" id="1435069"/>
    <lineage>
        <taxon>Bacteria</taxon>
        <taxon>Pseudomonadati</taxon>
        <taxon>Pseudomonadota</taxon>
        <taxon>Gammaproteobacteria</taxon>
        <taxon>Vibrionales</taxon>
        <taxon>Vibrionaceae</taxon>
        <taxon>Vibrio</taxon>
    </lineage>
</organism>
<evidence type="ECO:0000259" key="1">
    <source>
        <dbReference type="Pfam" id="PF13592"/>
    </source>
</evidence>
<dbReference type="Pfam" id="PF13592">
    <property type="entry name" value="HTH_33"/>
    <property type="match status" value="1"/>
</dbReference>
<dbReference type="InterPro" id="IPR025959">
    <property type="entry name" value="Winged_HTH_dom"/>
</dbReference>
<protein>
    <submittedName>
        <fullName evidence="2">Winged helix-turn-helix domain-containing protein</fullName>
    </submittedName>
</protein>
<reference evidence="3" key="1">
    <citation type="submission" date="2023-07" db="EMBL/GenBank/DDBJ databases">
        <title>Molecular identification of indigenous halophilic bacteria isolated from red sea cost, biodegradation of synthetic dyes and assessment of degraded metabolite toxicity.</title>
        <authorList>
            <person name="Chaieb K."/>
            <person name="Altayb H.N."/>
        </authorList>
    </citation>
    <scope>NUCLEOTIDE SEQUENCE [LARGE SCALE GENOMIC DNA]</scope>
    <source>
        <strain evidence="3">K20</strain>
    </source>
</reference>
<feature type="domain" description="Winged helix-turn helix" evidence="1">
    <location>
        <begin position="34"/>
        <end position="90"/>
    </location>
</feature>
<accession>A0ABS7YN44</accession>
<sequence length="90" mass="10265">LVEKQHTGRPPRLTEEQLSLLKLYITSNAIKPEGGRLQGTDIIEFIHEEFGLSYSLSGIYKILRKLNLVCITTRSKHPKQSVEAQEAFKK</sequence>
<gene>
    <name evidence="2" type="ORF">LDJ79_13320</name>
</gene>
<evidence type="ECO:0000313" key="2">
    <source>
        <dbReference type="EMBL" id="MCA2017100.1"/>
    </source>
</evidence>
<feature type="non-terminal residue" evidence="2">
    <location>
        <position position="90"/>
    </location>
</feature>
<keyword evidence="3" id="KW-1185">Reference proteome</keyword>
<dbReference type="EMBL" id="JAIWIU010000089">
    <property type="protein sequence ID" value="MCA2017100.1"/>
    <property type="molecule type" value="Genomic_DNA"/>
</dbReference>
<dbReference type="Proteomes" id="UP001199044">
    <property type="component" value="Unassembled WGS sequence"/>
</dbReference>
<dbReference type="RefSeq" id="WP_225250910.1">
    <property type="nucleotide sequence ID" value="NZ_JAIWIU010000089.1"/>
</dbReference>
<feature type="non-terminal residue" evidence="2">
    <location>
        <position position="1"/>
    </location>
</feature>
<proteinExistence type="predicted"/>
<name>A0ABS7YN44_9VIBR</name>
<evidence type="ECO:0000313" key="3">
    <source>
        <dbReference type="Proteomes" id="UP001199044"/>
    </source>
</evidence>